<gene>
    <name evidence="2" type="ORF">Q765_00340</name>
</gene>
<keyword evidence="1" id="KW-1133">Transmembrane helix</keyword>
<evidence type="ECO:0000256" key="1">
    <source>
        <dbReference type="SAM" id="Phobius"/>
    </source>
</evidence>
<keyword evidence="1" id="KW-0472">Membrane</keyword>
<comment type="caution">
    <text evidence="2">The sequence shown here is derived from an EMBL/GenBank/DDBJ whole genome shotgun (WGS) entry which is preliminary data.</text>
</comment>
<organism evidence="2 3">
    <name type="scientific">Flavobacterium rivuli WB 3.3-2 = DSM 21788</name>
    <dbReference type="NCBI Taxonomy" id="1121895"/>
    <lineage>
        <taxon>Bacteria</taxon>
        <taxon>Pseudomonadati</taxon>
        <taxon>Bacteroidota</taxon>
        <taxon>Flavobacteriia</taxon>
        <taxon>Flavobacteriales</taxon>
        <taxon>Flavobacteriaceae</taxon>
        <taxon>Flavobacterium</taxon>
    </lineage>
</organism>
<dbReference type="Proteomes" id="UP000030152">
    <property type="component" value="Unassembled WGS sequence"/>
</dbReference>
<accession>A0A0A2MJ86</accession>
<evidence type="ECO:0000313" key="2">
    <source>
        <dbReference type="EMBL" id="KGO88400.1"/>
    </source>
</evidence>
<feature type="transmembrane region" description="Helical" evidence="1">
    <location>
        <begin position="38"/>
        <end position="65"/>
    </location>
</feature>
<dbReference type="STRING" id="1121895.GCA_000378485_00278"/>
<name>A0A0A2MJ86_9FLAO</name>
<sequence>MKALIKEIRLYLAEKIIYWFLPEVYQVVHGNGARLSTWLTFAIINLTFQIIGSFTAGCFLGELLIKLYLKLC</sequence>
<dbReference type="AlphaFoldDB" id="A0A0A2MJ86"/>
<keyword evidence="3" id="KW-1185">Reference proteome</keyword>
<reference evidence="2 3" key="1">
    <citation type="submission" date="2013-09" db="EMBL/GenBank/DDBJ databases">
        <authorList>
            <person name="Zeng Z."/>
            <person name="Chen C."/>
        </authorList>
    </citation>
    <scope>NUCLEOTIDE SEQUENCE [LARGE SCALE GENOMIC DNA]</scope>
    <source>
        <strain evidence="2 3">WB 3.3-2</strain>
    </source>
</reference>
<dbReference type="EMBL" id="JRLX01000001">
    <property type="protein sequence ID" value="KGO88400.1"/>
    <property type="molecule type" value="Genomic_DNA"/>
</dbReference>
<proteinExistence type="predicted"/>
<dbReference type="RefSeq" id="WP_020211403.1">
    <property type="nucleotide sequence ID" value="NZ_JRLX01000001.1"/>
</dbReference>
<evidence type="ECO:0000313" key="3">
    <source>
        <dbReference type="Proteomes" id="UP000030152"/>
    </source>
</evidence>
<protein>
    <submittedName>
        <fullName evidence="2">Uncharacterized protein</fullName>
    </submittedName>
</protein>
<keyword evidence="1" id="KW-0812">Transmembrane</keyword>